<dbReference type="Proteomes" id="UP000198561">
    <property type="component" value="Unassembled WGS sequence"/>
</dbReference>
<organism evidence="1 2">
    <name type="scientific">Chryseobacterium culicis</name>
    <dbReference type="NCBI Taxonomy" id="680127"/>
    <lineage>
        <taxon>Bacteria</taxon>
        <taxon>Pseudomonadati</taxon>
        <taxon>Bacteroidota</taxon>
        <taxon>Flavobacteriia</taxon>
        <taxon>Flavobacteriales</taxon>
        <taxon>Weeksellaceae</taxon>
        <taxon>Chryseobacterium group</taxon>
        <taxon>Chryseobacterium</taxon>
    </lineage>
</organism>
<gene>
    <name evidence="1" type="ORF">SAMN05421593_3817</name>
</gene>
<protein>
    <submittedName>
        <fullName evidence="1">Uncharacterized protein</fullName>
    </submittedName>
</protein>
<proteinExistence type="predicted"/>
<name>A0A1H6HXJ0_CHRCI</name>
<dbReference type="EMBL" id="FNWQ01000005">
    <property type="protein sequence ID" value="SEH40702.1"/>
    <property type="molecule type" value="Genomic_DNA"/>
</dbReference>
<accession>A0A1H6HXJ0</accession>
<dbReference type="InterPro" id="IPR035901">
    <property type="entry name" value="GIY-YIG_endonuc_sf"/>
</dbReference>
<dbReference type="CDD" id="cd10451">
    <property type="entry name" value="GIY-YIG_LuxR_like"/>
    <property type="match status" value="1"/>
</dbReference>
<evidence type="ECO:0000313" key="2">
    <source>
        <dbReference type="Proteomes" id="UP000198561"/>
    </source>
</evidence>
<dbReference type="STRING" id="680127.SAMN05421593_3817"/>
<evidence type="ECO:0000313" key="1">
    <source>
        <dbReference type="EMBL" id="SEH40702.1"/>
    </source>
</evidence>
<sequence length="127" mass="14940">MSFSMISEEIYNNENMKNTLKKQLREKAKDYKTTMGVLSVINTLNGKQYVQPSLHLEALVNKMKFLLNCGMFEHQQLQKDWNELGSDGFIFEFAVTVPDQNNEYINYRQEIKKAEQVFLSESNRVLY</sequence>
<reference evidence="1 2" key="1">
    <citation type="submission" date="2016-10" db="EMBL/GenBank/DDBJ databases">
        <authorList>
            <person name="de Groot N.N."/>
        </authorList>
    </citation>
    <scope>NUCLEOTIDE SEQUENCE [LARGE SCALE GENOMIC DNA]</scope>
    <source>
        <strain evidence="1 2">DSM 23031</strain>
    </source>
</reference>
<dbReference type="Gene3D" id="3.40.1440.10">
    <property type="entry name" value="GIY-YIG endonuclease"/>
    <property type="match status" value="1"/>
</dbReference>
<dbReference type="AlphaFoldDB" id="A0A1H6HXJ0"/>